<dbReference type="STRING" id="45607.A0A2T0FHH7"/>
<dbReference type="PRINTS" id="PR00449">
    <property type="entry name" value="RASTRNSFRMNG"/>
</dbReference>
<dbReference type="InterPro" id="IPR001806">
    <property type="entry name" value="Small_GTPase"/>
</dbReference>
<name>A0A2T0FHH7_9ASCO</name>
<dbReference type="NCBIfam" id="TIGR00231">
    <property type="entry name" value="small_GTP"/>
    <property type="match status" value="1"/>
</dbReference>
<keyword evidence="4" id="KW-0378">Hydrolase</keyword>
<dbReference type="AlphaFoldDB" id="A0A2T0FHH7"/>
<dbReference type="FunFam" id="3.40.50.300:FF:001763">
    <property type="entry name" value="Ras family gtpase"/>
    <property type="match status" value="1"/>
</dbReference>
<proteinExistence type="predicted"/>
<accession>A0A2T0FHH7</accession>
<evidence type="ECO:0000313" key="7">
    <source>
        <dbReference type="EMBL" id="PRT54453.1"/>
    </source>
</evidence>
<dbReference type="SMART" id="SM00174">
    <property type="entry name" value="RHO"/>
    <property type="match status" value="1"/>
</dbReference>
<reference evidence="7 8" key="1">
    <citation type="submission" date="2017-04" db="EMBL/GenBank/DDBJ databases">
        <title>Genome sequencing of [Candida] sorbophila.</title>
        <authorList>
            <person name="Ahn J.O."/>
        </authorList>
    </citation>
    <scope>NUCLEOTIDE SEQUENCE [LARGE SCALE GENOMIC DNA]</scope>
    <source>
        <strain evidence="7 8">DS02</strain>
    </source>
</reference>
<sequence length="284" mass="31930">MREYKVAVLGAGGVGKSALTSQYVQGVFLEEYDPTIEDSYRKQTVIDDRSYGLEILDTAGIEQFTAMRELYIRNSEGFVLAYSVTDRNSFEELKSLRDQVVRLKDNFNVPMVLVGNKCDLAETRAVSLAEAQLLAKQWGNASFFETSAKEYLNINEAFESLVRQLARRDSAVGSSLRNPSISGSSFDSVQTRIHHRPSKQVLAVKRSLARLKEKKSIRRFTSVMSFAHLNEAYPSPPQSTSSSPNLQEVDHLAQAPEIPYAAAHIPEERREQKHKSRHKACVVM</sequence>
<dbReference type="Pfam" id="PF00071">
    <property type="entry name" value="Ras"/>
    <property type="match status" value="1"/>
</dbReference>
<comment type="subcellular location">
    <subcellularLocation>
        <location evidence="1">Cell membrane</location>
    </subcellularLocation>
</comment>
<comment type="caution">
    <text evidence="7">The sequence shown here is derived from an EMBL/GenBank/DDBJ whole genome shotgun (WGS) entry which is preliminary data.</text>
</comment>
<dbReference type="PROSITE" id="PS51420">
    <property type="entry name" value="RHO"/>
    <property type="match status" value="1"/>
</dbReference>
<dbReference type="SUPFAM" id="SSF52540">
    <property type="entry name" value="P-loop containing nucleoside triphosphate hydrolases"/>
    <property type="match status" value="1"/>
</dbReference>
<evidence type="ECO:0000256" key="1">
    <source>
        <dbReference type="ARBA" id="ARBA00004236"/>
    </source>
</evidence>
<dbReference type="Gene3D" id="3.40.50.300">
    <property type="entry name" value="P-loop containing nucleotide triphosphate hydrolases"/>
    <property type="match status" value="1"/>
</dbReference>
<keyword evidence="5" id="KW-0342">GTP-binding</keyword>
<dbReference type="GO" id="GO:0005525">
    <property type="term" value="F:GTP binding"/>
    <property type="evidence" value="ECO:0007669"/>
    <property type="project" value="UniProtKB-KW"/>
</dbReference>
<evidence type="ECO:0000256" key="5">
    <source>
        <dbReference type="ARBA" id="ARBA00023134"/>
    </source>
</evidence>
<dbReference type="GO" id="GO:0007165">
    <property type="term" value="P:signal transduction"/>
    <property type="evidence" value="ECO:0007669"/>
    <property type="project" value="InterPro"/>
</dbReference>
<evidence type="ECO:0000256" key="6">
    <source>
        <dbReference type="ARBA" id="ARBA00023136"/>
    </source>
</evidence>
<dbReference type="EMBL" id="NDIQ01000021">
    <property type="protein sequence ID" value="PRT54453.1"/>
    <property type="molecule type" value="Genomic_DNA"/>
</dbReference>
<gene>
    <name evidence="7" type="ORF">B9G98_02073</name>
</gene>
<evidence type="ECO:0000256" key="2">
    <source>
        <dbReference type="ARBA" id="ARBA00022475"/>
    </source>
</evidence>
<keyword evidence="2" id="KW-1003">Cell membrane</keyword>
<dbReference type="InterPro" id="IPR005225">
    <property type="entry name" value="Small_GTP-bd"/>
</dbReference>
<dbReference type="PANTHER" id="PTHR24070">
    <property type="entry name" value="RAS, DI-RAS, AND RHEB FAMILY MEMBERS OF SMALL GTPASE SUPERFAMILY"/>
    <property type="match status" value="1"/>
</dbReference>
<evidence type="ECO:0000256" key="3">
    <source>
        <dbReference type="ARBA" id="ARBA00022741"/>
    </source>
</evidence>
<dbReference type="OrthoDB" id="5976022at2759"/>
<evidence type="ECO:0000313" key="8">
    <source>
        <dbReference type="Proteomes" id="UP000238350"/>
    </source>
</evidence>
<dbReference type="GeneID" id="36515821"/>
<dbReference type="SMART" id="SM00175">
    <property type="entry name" value="RAB"/>
    <property type="match status" value="1"/>
</dbReference>
<keyword evidence="8" id="KW-1185">Reference proteome</keyword>
<evidence type="ECO:0000256" key="4">
    <source>
        <dbReference type="ARBA" id="ARBA00022801"/>
    </source>
</evidence>
<dbReference type="Proteomes" id="UP000238350">
    <property type="component" value="Unassembled WGS sequence"/>
</dbReference>
<dbReference type="RefSeq" id="XP_024664398.1">
    <property type="nucleotide sequence ID" value="XM_024808630.1"/>
</dbReference>
<dbReference type="SMART" id="SM00173">
    <property type="entry name" value="RAS"/>
    <property type="match status" value="1"/>
</dbReference>
<protein>
    <submittedName>
        <fullName evidence="7">Ras-related protein Rap-1b</fullName>
    </submittedName>
</protein>
<keyword evidence="3" id="KW-0547">Nucleotide-binding</keyword>
<dbReference type="GO" id="GO:0005886">
    <property type="term" value="C:plasma membrane"/>
    <property type="evidence" value="ECO:0007669"/>
    <property type="project" value="UniProtKB-SubCell"/>
</dbReference>
<dbReference type="PROSITE" id="PS51421">
    <property type="entry name" value="RAS"/>
    <property type="match status" value="1"/>
</dbReference>
<dbReference type="CDD" id="cd00876">
    <property type="entry name" value="Ras"/>
    <property type="match status" value="1"/>
</dbReference>
<keyword evidence="6" id="KW-0472">Membrane</keyword>
<dbReference type="SMART" id="SM00176">
    <property type="entry name" value="RAN"/>
    <property type="match status" value="1"/>
</dbReference>
<dbReference type="GO" id="GO:0003924">
    <property type="term" value="F:GTPase activity"/>
    <property type="evidence" value="ECO:0007669"/>
    <property type="project" value="InterPro"/>
</dbReference>
<dbReference type="InterPro" id="IPR020849">
    <property type="entry name" value="Small_GTPase_Ras-type"/>
</dbReference>
<organism evidence="7 8">
    <name type="scientific">Wickerhamiella sorbophila</name>
    <dbReference type="NCBI Taxonomy" id="45607"/>
    <lineage>
        <taxon>Eukaryota</taxon>
        <taxon>Fungi</taxon>
        <taxon>Dikarya</taxon>
        <taxon>Ascomycota</taxon>
        <taxon>Saccharomycotina</taxon>
        <taxon>Dipodascomycetes</taxon>
        <taxon>Dipodascales</taxon>
        <taxon>Trichomonascaceae</taxon>
        <taxon>Wickerhamiella</taxon>
    </lineage>
</organism>
<dbReference type="PROSITE" id="PS51419">
    <property type="entry name" value="RAB"/>
    <property type="match status" value="1"/>
</dbReference>
<dbReference type="InterPro" id="IPR027417">
    <property type="entry name" value="P-loop_NTPase"/>
</dbReference>